<proteinExistence type="predicted"/>
<accession>A0AAN8B497</accession>
<gene>
    <name evidence="2" type="ORF">CesoFtcFv8_025576</name>
</gene>
<evidence type="ECO:0000313" key="2">
    <source>
        <dbReference type="EMBL" id="KAK5878140.1"/>
    </source>
</evidence>
<reference evidence="2 3" key="1">
    <citation type="journal article" date="2023" name="Mol. Biol. Evol.">
        <title>Genomics of Secondarily Temperate Adaptation in the Only Non-Antarctic Icefish.</title>
        <authorList>
            <person name="Rivera-Colon A.G."/>
            <person name="Rayamajhi N."/>
            <person name="Minhas B.F."/>
            <person name="Madrigal G."/>
            <person name="Bilyk K.T."/>
            <person name="Yoon V."/>
            <person name="Hune M."/>
            <person name="Gregory S."/>
            <person name="Cheng C.H.C."/>
            <person name="Catchen J.M."/>
        </authorList>
    </citation>
    <scope>NUCLEOTIDE SEQUENCE [LARGE SCALE GENOMIC DNA]</scope>
    <source>
        <strain evidence="2">JC2023a</strain>
    </source>
</reference>
<dbReference type="EMBL" id="JAULUE010002066">
    <property type="protein sequence ID" value="KAK5878140.1"/>
    <property type="molecule type" value="Genomic_DNA"/>
</dbReference>
<dbReference type="AlphaFoldDB" id="A0AAN8B497"/>
<organism evidence="2 3">
    <name type="scientific">Champsocephalus esox</name>
    <name type="common">pike icefish</name>
    <dbReference type="NCBI Taxonomy" id="159716"/>
    <lineage>
        <taxon>Eukaryota</taxon>
        <taxon>Metazoa</taxon>
        <taxon>Chordata</taxon>
        <taxon>Craniata</taxon>
        <taxon>Vertebrata</taxon>
        <taxon>Euteleostomi</taxon>
        <taxon>Actinopterygii</taxon>
        <taxon>Neopterygii</taxon>
        <taxon>Teleostei</taxon>
        <taxon>Neoteleostei</taxon>
        <taxon>Acanthomorphata</taxon>
        <taxon>Eupercaria</taxon>
        <taxon>Perciformes</taxon>
        <taxon>Notothenioidei</taxon>
        <taxon>Channichthyidae</taxon>
        <taxon>Champsocephalus</taxon>
    </lineage>
</organism>
<feature type="region of interest" description="Disordered" evidence="1">
    <location>
        <begin position="64"/>
        <end position="88"/>
    </location>
</feature>
<comment type="caution">
    <text evidence="2">The sequence shown here is derived from an EMBL/GenBank/DDBJ whole genome shotgun (WGS) entry which is preliminary data.</text>
</comment>
<protein>
    <submittedName>
        <fullName evidence="2">Uncharacterized protein</fullName>
    </submittedName>
</protein>
<evidence type="ECO:0000256" key="1">
    <source>
        <dbReference type="SAM" id="MobiDB-lite"/>
    </source>
</evidence>
<dbReference type="Proteomes" id="UP001335648">
    <property type="component" value="Unassembled WGS sequence"/>
</dbReference>
<evidence type="ECO:0000313" key="3">
    <source>
        <dbReference type="Proteomes" id="UP001335648"/>
    </source>
</evidence>
<name>A0AAN8B497_9TELE</name>
<feature type="compositionally biased region" description="Basic and acidic residues" evidence="1">
    <location>
        <begin position="64"/>
        <end position="78"/>
    </location>
</feature>
<sequence length="88" mass="9977">MGRCQQRHCFLLLTRCDHCSYEDRTLPGSPHPALISASLTHVHLRVSDMRIMLLTYRAVAFDPERQREARSTREDDAPRPQAEGSSGA</sequence>
<keyword evidence="3" id="KW-1185">Reference proteome</keyword>